<keyword evidence="2" id="KW-1185">Reference proteome</keyword>
<reference evidence="1 2" key="1">
    <citation type="submission" date="2021-02" db="EMBL/GenBank/DDBJ databases">
        <title>Cotonvirus japonicus, which uses Golgi apparatus of host cells for its virion factory, phylogenetically links tailed tupanvirus and icosahedral mimivirus.</title>
        <authorList>
            <person name="Takahashi H."/>
            <person name="Fukaya S."/>
            <person name="Song C."/>
            <person name="Murata K."/>
            <person name="Takemura M."/>
        </authorList>
    </citation>
    <scope>NUCLEOTIDE SEQUENCE [LARGE SCALE GENOMIC DNA]</scope>
</reference>
<accession>A0ABM7NS18</accession>
<evidence type="ECO:0000313" key="2">
    <source>
        <dbReference type="Proteomes" id="UP001321479"/>
    </source>
</evidence>
<evidence type="ECO:0000313" key="1">
    <source>
        <dbReference type="EMBL" id="BCS82941.1"/>
    </source>
</evidence>
<sequence>MNRKKIINIVNELVNEIDLNYIIAEAERYNYNIMLVHGNLDANICWSENTCHLPYNYELAVNVLYHFIEKNFDKIIKLKVTHKYDDIYGMNRNTIIYVPYKNNINEIKKLYYDSIHQ</sequence>
<protein>
    <submittedName>
        <fullName evidence="1">Uncharacterized protein</fullName>
    </submittedName>
</protein>
<dbReference type="RefSeq" id="YP_010841549.1">
    <property type="nucleotide sequence ID" value="NC_079139.1"/>
</dbReference>
<name>A0ABM7NS18_9VIRU</name>
<dbReference type="GeneID" id="80558146"/>
<proteinExistence type="predicted"/>
<dbReference type="Proteomes" id="UP001321479">
    <property type="component" value="Segment"/>
</dbReference>
<dbReference type="EMBL" id="AP024483">
    <property type="protein sequence ID" value="BCS82941.1"/>
    <property type="molecule type" value="Genomic_DNA"/>
</dbReference>
<organism evidence="1 2">
    <name type="scientific">Cotonvirus japonicus</name>
    <dbReference type="NCBI Taxonomy" id="2811091"/>
    <lineage>
        <taxon>Viruses</taxon>
        <taxon>Varidnaviria</taxon>
        <taxon>Bamfordvirae</taxon>
        <taxon>Nucleocytoviricota</taxon>
        <taxon>Megaviricetes</taxon>
        <taxon>Imitervirales</taxon>
        <taxon>Mimiviridae</taxon>
        <taxon>Megamimivirinae</taxon>
        <taxon>Cotonvirus</taxon>
        <taxon>Cotonvirus japonicum</taxon>
    </lineage>
</organism>